<evidence type="ECO:0000313" key="1">
    <source>
        <dbReference type="EMBL" id="MFC5476363.1"/>
    </source>
</evidence>
<evidence type="ECO:0000313" key="2">
    <source>
        <dbReference type="Proteomes" id="UP001596045"/>
    </source>
</evidence>
<reference evidence="2" key="1">
    <citation type="journal article" date="2019" name="Int. J. Syst. Evol. Microbiol.">
        <title>The Global Catalogue of Microorganisms (GCM) 10K type strain sequencing project: providing services to taxonomists for standard genome sequencing and annotation.</title>
        <authorList>
            <consortium name="The Broad Institute Genomics Platform"/>
            <consortium name="The Broad Institute Genome Sequencing Center for Infectious Disease"/>
            <person name="Wu L."/>
            <person name="Ma J."/>
        </authorList>
    </citation>
    <scope>NUCLEOTIDE SEQUENCE [LARGE SCALE GENOMIC DNA]</scope>
    <source>
        <strain evidence="2">JCM 17066</strain>
    </source>
</reference>
<protein>
    <submittedName>
        <fullName evidence="1">Uncharacterized protein</fullName>
    </submittedName>
</protein>
<dbReference type="RefSeq" id="WP_379000490.1">
    <property type="nucleotide sequence ID" value="NZ_JBHSMT010000030.1"/>
</dbReference>
<accession>A0ABW0MH98</accession>
<dbReference type="EMBL" id="JBHSMT010000030">
    <property type="protein sequence ID" value="MFC5476363.1"/>
    <property type="molecule type" value="Genomic_DNA"/>
</dbReference>
<organism evidence="1 2">
    <name type="scientific">Paraherbaspirillum soli</name>
    <dbReference type="NCBI Taxonomy" id="631222"/>
    <lineage>
        <taxon>Bacteria</taxon>
        <taxon>Pseudomonadati</taxon>
        <taxon>Pseudomonadota</taxon>
        <taxon>Betaproteobacteria</taxon>
        <taxon>Burkholderiales</taxon>
        <taxon>Oxalobacteraceae</taxon>
        <taxon>Paraherbaspirillum</taxon>
    </lineage>
</organism>
<name>A0ABW0MH98_9BURK</name>
<gene>
    <name evidence="1" type="ORF">ACFPM8_20555</name>
</gene>
<dbReference type="Proteomes" id="UP001596045">
    <property type="component" value="Unassembled WGS sequence"/>
</dbReference>
<sequence length="114" mass="12733">MNSPKASHHPFSWLVEELRLDQAAQFLAYTLDMTHGIYTCLALIHASNLAREHEDNVCPPRLSVYETELMTRFAMAATGTLSEQIAERIDALNKPYLDARLNSSQSNAAAKQAE</sequence>
<keyword evidence="2" id="KW-1185">Reference proteome</keyword>
<proteinExistence type="predicted"/>
<comment type="caution">
    <text evidence="1">The sequence shown here is derived from an EMBL/GenBank/DDBJ whole genome shotgun (WGS) entry which is preliminary data.</text>
</comment>